<dbReference type="Gene3D" id="2.40.70.10">
    <property type="entry name" value="Acid Proteases"/>
    <property type="match status" value="1"/>
</dbReference>
<organism evidence="7 8">
    <name type="scientific">Plectus sambesii</name>
    <dbReference type="NCBI Taxonomy" id="2011161"/>
    <lineage>
        <taxon>Eukaryota</taxon>
        <taxon>Metazoa</taxon>
        <taxon>Ecdysozoa</taxon>
        <taxon>Nematoda</taxon>
        <taxon>Chromadorea</taxon>
        <taxon>Plectida</taxon>
        <taxon>Plectina</taxon>
        <taxon>Plectoidea</taxon>
        <taxon>Plectidae</taxon>
        <taxon>Plectus</taxon>
    </lineage>
</organism>
<evidence type="ECO:0000313" key="7">
    <source>
        <dbReference type="Proteomes" id="UP000887566"/>
    </source>
</evidence>
<keyword evidence="7" id="KW-1185">Reference proteome</keyword>
<dbReference type="GO" id="GO:0004519">
    <property type="term" value="F:endonuclease activity"/>
    <property type="evidence" value="ECO:0007669"/>
    <property type="project" value="UniProtKB-KW"/>
</dbReference>
<dbReference type="GO" id="GO:0004190">
    <property type="term" value="F:aspartic-type endopeptidase activity"/>
    <property type="evidence" value="ECO:0007669"/>
    <property type="project" value="InterPro"/>
</dbReference>
<keyword evidence="4" id="KW-0255">Endonuclease</keyword>
<dbReference type="InterPro" id="IPR043128">
    <property type="entry name" value="Rev_trsase/Diguanyl_cyclase"/>
</dbReference>
<evidence type="ECO:0000313" key="8">
    <source>
        <dbReference type="WBParaSite" id="PSAMB.scaffold1997size26157.g15955.t1"/>
    </source>
</evidence>
<sequence length="263" mass="29153">MTTGQVADLKTYQVLIKVNGHNMRLEFDTSAAATVISKVDWDLMGKPPLSTTRLPLKDFSGNRLKLKGQVTVDIEYEGRYAKLPMIVGSQHDSIIGRKWIRQLDMCNCLLNVAKTTITPQKKPSKGKGSQPIHALLEEFLSIFEEGLGHCVRTKAHLELKPNVHPKFIKARILPYAVHDAMDAKIDRLIAQGVLTLTSQAEWVAPVVLASKQGGKICLCANFSTGLNDALDVNQYPLPHPDNLYQQINGCCIFCKVDLSDAYL</sequence>
<evidence type="ECO:0000256" key="5">
    <source>
        <dbReference type="ARBA" id="ARBA00022801"/>
    </source>
</evidence>
<dbReference type="PROSITE" id="PS50175">
    <property type="entry name" value="ASP_PROT_RETROV"/>
    <property type="match status" value="1"/>
</dbReference>
<dbReference type="InterPro" id="IPR043502">
    <property type="entry name" value="DNA/RNA_pol_sf"/>
</dbReference>
<name>A0A914VGV8_9BILA</name>
<keyword evidence="5" id="KW-0378">Hydrolase</keyword>
<dbReference type="GO" id="GO:0016779">
    <property type="term" value="F:nucleotidyltransferase activity"/>
    <property type="evidence" value="ECO:0007669"/>
    <property type="project" value="UniProtKB-KW"/>
</dbReference>
<evidence type="ECO:0000256" key="3">
    <source>
        <dbReference type="ARBA" id="ARBA00022722"/>
    </source>
</evidence>
<dbReference type="SUPFAM" id="SSF50630">
    <property type="entry name" value="Acid proteases"/>
    <property type="match status" value="1"/>
</dbReference>
<evidence type="ECO:0000256" key="4">
    <source>
        <dbReference type="ARBA" id="ARBA00022759"/>
    </source>
</evidence>
<evidence type="ECO:0000256" key="2">
    <source>
        <dbReference type="ARBA" id="ARBA00022695"/>
    </source>
</evidence>
<keyword evidence="2" id="KW-0548">Nucleotidyltransferase</keyword>
<dbReference type="InterPro" id="IPR001995">
    <property type="entry name" value="Peptidase_A2_cat"/>
</dbReference>
<proteinExistence type="predicted"/>
<dbReference type="WBParaSite" id="PSAMB.scaffold1997size26157.g15955.t1">
    <property type="protein sequence ID" value="PSAMB.scaffold1997size26157.g15955.t1"/>
    <property type="gene ID" value="PSAMB.scaffold1997size26157.g15955"/>
</dbReference>
<evidence type="ECO:0000259" key="6">
    <source>
        <dbReference type="PROSITE" id="PS50175"/>
    </source>
</evidence>
<dbReference type="Proteomes" id="UP000887566">
    <property type="component" value="Unplaced"/>
</dbReference>
<keyword evidence="1" id="KW-0808">Transferase</keyword>
<dbReference type="GO" id="GO:0006508">
    <property type="term" value="P:proteolysis"/>
    <property type="evidence" value="ECO:0007669"/>
    <property type="project" value="InterPro"/>
</dbReference>
<feature type="domain" description="Peptidase A2" evidence="6">
    <location>
        <begin position="23"/>
        <end position="99"/>
    </location>
</feature>
<dbReference type="InterPro" id="IPR050951">
    <property type="entry name" value="Retrovirus_Pol_polyprotein"/>
</dbReference>
<evidence type="ECO:0000256" key="1">
    <source>
        <dbReference type="ARBA" id="ARBA00022679"/>
    </source>
</evidence>
<dbReference type="InterPro" id="IPR021109">
    <property type="entry name" value="Peptidase_aspartic_dom_sf"/>
</dbReference>
<dbReference type="Gene3D" id="3.30.70.270">
    <property type="match status" value="1"/>
</dbReference>
<accession>A0A914VGV8</accession>
<protein>
    <submittedName>
        <fullName evidence="8">Peptidase A2 domain-containing protein</fullName>
    </submittedName>
</protein>
<reference evidence="8" key="1">
    <citation type="submission" date="2022-11" db="UniProtKB">
        <authorList>
            <consortium name="WormBaseParasite"/>
        </authorList>
    </citation>
    <scope>IDENTIFICATION</scope>
</reference>
<dbReference type="AlphaFoldDB" id="A0A914VGV8"/>
<dbReference type="PANTHER" id="PTHR37984:SF5">
    <property type="entry name" value="PROTEIN NYNRIN-LIKE"/>
    <property type="match status" value="1"/>
</dbReference>
<dbReference type="SUPFAM" id="SSF56672">
    <property type="entry name" value="DNA/RNA polymerases"/>
    <property type="match status" value="1"/>
</dbReference>
<keyword evidence="3" id="KW-0540">Nuclease</keyword>
<dbReference type="PANTHER" id="PTHR37984">
    <property type="entry name" value="PROTEIN CBG26694"/>
    <property type="match status" value="1"/>
</dbReference>
<dbReference type="Gene3D" id="3.10.10.10">
    <property type="entry name" value="HIV Type 1 Reverse Transcriptase, subunit A, domain 1"/>
    <property type="match status" value="1"/>
</dbReference>